<organism evidence="1 2">
    <name type="scientific">Rhodopirellula baltica (strain DSM 10527 / NCIMB 13988 / SH1)</name>
    <dbReference type="NCBI Taxonomy" id="243090"/>
    <lineage>
        <taxon>Bacteria</taxon>
        <taxon>Pseudomonadati</taxon>
        <taxon>Planctomycetota</taxon>
        <taxon>Planctomycetia</taxon>
        <taxon>Pirellulales</taxon>
        <taxon>Pirellulaceae</taxon>
        <taxon>Rhodopirellula</taxon>
    </lineage>
</organism>
<dbReference type="InParanoid" id="Q7UXL6"/>
<protein>
    <submittedName>
        <fullName evidence="1">Uncharacterized protein</fullName>
    </submittedName>
</protein>
<evidence type="ECO:0000313" key="1">
    <source>
        <dbReference type="EMBL" id="CAD71990.1"/>
    </source>
</evidence>
<name>Q7UXL6_RHOBA</name>
<dbReference type="EMBL" id="BX294135">
    <property type="protein sequence ID" value="CAD71990.1"/>
    <property type="molecule type" value="Genomic_DNA"/>
</dbReference>
<dbReference type="HOGENOM" id="CLU_3204489_0_0_0"/>
<dbReference type="AlphaFoldDB" id="Q7UXL6"/>
<accession>Q7UXL6</accession>
<gene>
    <name evidence="1" type="ordered locus">RB1254</name>
</gene>
<dbReference type="Proteomes" id="UP000001025">
    <property type="component" value="Chromosome"/>
</dbReference>
<dbReference type="KEGG" id="rba:RB1254"/>
<dbReference type="EnsemblBacteria" id="CAD71990">
    <property type="protein sequence ID" value="CAD71990"/>
    <property type="gene ID" value="RB1254"/>
</dbReference>
<reference evidence="1 2" key="1">
    <citation type="journal article" date="2003" name="Proc. Natl. Acad. Sci. U.S.A.">
        <title>Complete genome sequence of the marine planctomycete Pirellula sp. strain 1.</title>
        <authorList>
            <person name="Gloeckner F.O."/>
            <person name="Kube M."/>
            <person name="Bauer M."/>
            <person name="Teeling H."/>
            <person name="Lombardot T."/>
            <person name="Ludwig W."/>
            <person name="Gade D."/>
            <person name="Beck A."/>
            <person name="Borzym K."/>
            <person name="Heitmann K."/>
            <person name="Rabus R."/>
            <person name="Schlesner H."/>
            <person name="Amann R."/>
            <person name="Reinhardt R."/>
        </authorList>
    </citation>
    <scope>NUCLEOTIDE SEQUENCE [LARGE SCALE GENOMIC DNA]</scope>
    <source>
        <strain evidence="2">DSM 10527 / NCIMB 13988 / SH1</strain>
    </source>
</reference>
<proteinExistence type="predicted"/>
<sequence>MMCSPRRPYRPKGATAVCLCLPELRYRSGPAYVGCSTAVPAVTRK</sequence>
<keyword evidence="2" id="KW-1185">Reference proteome</keyword>
<evidence type="ECO:0000313" key="2">
    <source>
        <dbReference type="Proteomes" id="UP000001025"/>
    </source>
</evidence>